<dbReference type="SUPFAM" id="SSF55729">
    <property type="entry name" value="Acyl-CoA N-acyltransferases (Nat)"/>
    <property type="match status" value="1"/>
</dbReference>
<keyword evidence="3" id="KW-1185">Reference proteome</keyword>
<dbReference type="InterPro" id="IPR051531">
    <property type="entry name" value="N-acetyltransferase"/>
</dbReference>
<comment type="caution">
    <text evidence="2">The sequence shown here is derived from an EMBL/GenBank/DDBJ whole genome shotgun (WGS) entry which is preliminary data.</text>
</comment>
<gene>
    <name evidence="2" type="ORF">GCM10011390_13520</name>
</gene>
<accession>A0A916ZGC0</accession>
<feature type="domain" description="N-acetyltransferase" evidence="1">
    <location>
        <begin position="16"/>
        <end position="182"/>
    </location>
</feature>
<name>A0A916ZGC0_9HYPH</name>
<dbReference type="Proteomes" id="UP000644699">
    <property type="component" value="Unassembled WGS sequence"/>
</dbReference>
<reference evidence="2" key="1">
    <citation type="journal article" date="2014" name="Int. J. Syst. Evol. Microbiol.">
        <title>Complete genome sequence of Corynebacterium casei LMG S-19264T (=DSM 44701T), isolated from a smear-ripened cheese.</title>
        <authorList>
            <consortium name="US DOE Joint Genome Institute (JGI-PGF)"/>
            <person name="Walter F."/>
            <person name="Albersmeier A."/>
            <person name="Kalinowski J."/>
            <person name="Ruckert C."/>
        </authorList>
    </citation>
    <scope>NUCLEOTIDE SEQUENCE</scope>
    <source>
        <strain evidence="2">CGMCC 1.15367</strain>
    </source>
</reference>
<reference evidence="2" key="2">
    <citation type="submission" date="2020-09" db="EMBL/GenBank/DDBJ databases">
        <authorList>
            <person name="Sun Q."/>
            <person name="Zhou Y."/>
        </authorList>
    </citation>
    <scope>NUCLEOTIDE SEQUENCE</scope>
    <source>
        <strain evidence="2">CGMCC 1.15367</strain>
    </source>
</reference>
<dbReference type="InterPro" id="IPR000182">
    <property type="entry name" value="GNAT_dom"/>
</dbReference>
<dbReference type="PROSITE" id="PS51186">
    <property type="entry name" value="GNAT"/>
    <property type="match status" value="1"/>
</dbReference>
<dbReference type="InterPro" id="IPR016181">
    <property type="entry name" value="Acyl_CoA_acyltransferase"/>
</dbReference>
<dbReference type="GO" id="GO:0016747">
    <property type="term" value="F:acyltransferase activity, transferring groups other than amino-acyl groups"/>
    <property type="evidence" value="ECO:0007669"/>
    <property type="project" value="InterPro"/>
</dbReference>
<sequence length="200" mass="22722">MTKLNNLSPHYKTERLMLRPFTISDWDHYAAYHSCSDVYRYLYAVAPTGSALDEQFRAILAAKFENDGDVFRLAVVRQQDRRVVGETLLKMASRKALQGEIGYIFNPAFAGNGYATEAATAMLRIGFEEIGFHRIYARLDALNSGSLGVVERLGFRREAHLIQNDRFDGRWGDEYVCAMLKAEWRQKSSTSLADVKRPGN</sequence>
<dbReference type="PANTHER" id="PTHR43792:SF1">
    <property type="entry name" value="N-ACETYLTRANSFERASE DOMAIN-CONTAINING PROTEIN"/>
    <property type="match status" value="1"/>
</dbReference>
<dbReference type="EMBL" id="BMIQ01000002">
    <property type="protein sequence ID" value="GGD96088.1"/>
    <property type="molecule type" value="Genomic_DNA"/>
</dbReference>
<dbReference type="PANTHER" id="PTHR43792">
    <property type="entry name" value="GNAT FAMILY, PUTATIVE (AFU_ORTHOLOGUE AFUA_3G00765)-RELATED-RELATED"/>
    <property type="match status" value="1"/>
</dbReference>
<evidence type="ECO:0000259" key="1">
    <source>
        <dbReference type="PROSITE" id="PS51186"/>
    </source>
</evidence>
<evidence type="ECO:0000313" key="2">
    <source>
        <dbReference type="EMBL" id="GGD96088.1"/>
    </source>
</evidence>
<organism evidence="2 3">
    <name type="scientific">Aureimonas endophytica</name>
    <dbReference type="NCBI Taxonomy" id="2027858"/>
    <lineage>
        <taxon>Bacteria</taxon>
        <taxon>Pseudomonadati</taxon>
        <taxon>Pseudomonadota</taxon>
        <taxon>Alphaproteobacteria</taxon>
        <taxon>Hyphomicrobiales</taxon>
        <taxon>Aurantimonadaceae</taxon>
        <taxon>Aureimonas</taxon>
    </lineage>
</organism>
<evidence type="ECO:0000313" key="3">
    <source>
        <dbReference type="Proteomes" id="UP000644699"/>
    </source>
</evidence>
<dbReference type="Pfam" id="PF13302">
    <property type="entry name" value="Acetyltransf_3"/>
    <property type="match status" value="1"/>
</dbReference>
<dbReference type="Gene3D" id="3.40.630.30">
    <property type="match status" value="1"/>
</dbReference>
<proteinExistence type="predicted"/>
<protein>
    <submittedName>
        <fullName evidence="2">Acetyltransferase</fullName>
    </submittedName>
</protein>
<dbReference type="AlphaFoldDB" id="A0A916ZGC0"/>